<dbReference type="Pfam" id="PF00486">
    <property type="entry name" value="Trans_reg_C"/>
    <property type="match status" value="1"/>
</dbReference>
<dbReference type="FunFam" id="3.40.50.2300:FF:000001">
    <property type="entry name" value="DNA-binding response regulator PhoB"/>
    <property type="match status" value="1"/>
</dbReference>
<dbReference type="Gene3D" id="3.40.50.2300">
    <property type="match status" value="1"/>
</dbReference>
<dbReference type="PANTHER" id="PTHR48111:SF40">
    <property type="entry name" value="PHOSPHATE REGULON TRANSCRIPTIONAL REGULATORY PROTEIN PHOB"/>
    <property type="match status" value="1"/>
</dbReference>
<dbReference type="PANTHER" id="PTHR48111">
    <property type="entry name" value="REGULATOR OF RPOS"/>
    <property type="match status" value="1"/>
</dbReference>
<dbReference type="Gene3D" id="6.10.250.690">
    <property type="match status" value="1"/>
</dbReference>
<sequence length="237" mass="27214">MPKTILVVDDDPDIIDMLKLYLDAEGYQTLEAFDGKAALAHLRSKHVDLALFDIMMPFIDGFQLLRMMRQDYKIPVILISAKNQELDKITGLKLGADDYVSKPFSPLEVMARIQAQLRRSYEFNESSEAAPASETCIGDLQLDHRECTLYIKGTPISLSAIEYKLLKLFMGEPGRVFTRKQIFEYAWDEHYLADDNAVMVQISRLRDKIEACPRKPVYIKTIRGLGYRFAKKEELHS</sequence>
<keyword evidence="3" id="KW-0902">Two-component regulatory system</keyword>
<evidence type="ECO:0000256" key="3">
    <source>
        <dbReference type="ARBA" id="ARBA00023012"/>
    </source>
</evidence>
<proteinExistence type="predicted"/>
<dbReference type="GO" id="GO:0000156">
    <property type="term" value="F:phosphorelay response regulator activity"/>
    <property type="evidence" value="ECO:0007669"/>
    <property type="project" value="TreeGrafter"/>
</dbReference>
<evidence type="ECO:0000259" key="9">
    <source>
        <dbReference type="PROSITE" id="PS50110"/>
    </source>
</evidence>
<dbReference type="InterPro" id="IPR001867">
    <property type="entry name" value="OmpR/PhoB-type_DNA-bd"/>
</dbReference>
<name>A0A1B2DUP2_9BACL</name>
<dbReference type="InterPro" id="IPR001789">
    <property type="entry name" value="Sig_transdc_resp-reg_receiver"/>
</dbReference>
<dbReference type="GO" id="GO:0005829">
    <property type="term" value="C:cytosol"/>
    <property type="evidence" value="ECO:0007669"/>
    <property type="project" value="TreeGrafter"/>
</dbReference>
<dbReference type="Gene3D" id="1.10.10.10">
    <property type="entry name" value="Winged helix-like DNA-binding domain superfamily/Winged helix DNA-binding domain"/>
    <property type="match status" value="1"/>
</dbReference>
<feature type="domain" description="Response regulatory" evidence="9">
    <location>
        <begin position="4"/>
        <end position="117"/>
    </location>
</feature>
<dbReference type="GO" id="GO:0000976">
    <property type="term" value="F:transcription cis-regulatory region binding"/>
    <property type="evidence" value="ECO:0007669"/>
    <property type="project" value="TreeGrafter"/>
</dbReference>
<dbReference type="GO" id="GO:0032993">
    <property type="term" value="C:protein-DNA complex"/>
    <property type="evidence" value="ECO:0007669"/>
    <property type="project" value="TreeGrafter"/>
</dbReference>
<evidence type="ECO:0000313" key="11">
    <source>
        <dbReference type="EMBL" id="ANY71438.1"/>
    </source>
</evidence>
<evidence type="ECO:0000256" key="2">
    <source>
        <dbReference type="ARBA" id="ARBA00022553"/>
    </source>
</evidence>
<dbReference type="SMART" id="SM00862">
    <property type="entry name" value="Trans_reg_C"/>
    <property type="match status" value="1"/>
</dbReference>
<dbReference type="InterPro" id="IPR036388">
    <property type="entry name" value="WH-like_DNA-bd_sf"/>
</dbReference>
<dbReference type="InterPro" id="IPR011006">
    <property type="entry name" value="CheY-like_superfamily"/>
</dbReference>
<evidence type="ECO:0000256" key="6">
    <source>
        <dbReference type="ARBA" id="ARBA00023163"/>
    </source>
</evidence>
<dbReference type="FunFam" id="1.10.10.10:FF:000018">
    <property type="entry name" value="DNA-binding response regulator ResD"/>
    <property type="match status" value="1"/>
</dbReference>
<keyword evidence="4" id="KW-0805">Transcription regulation</keyword>
<feature type="modified residue" description="4-aspartylphosphate" evidence="7">
    <location>
        <position position="53"/>
    </location>
</feature>
<protein>
    <submittedName>
        <fullName evidence="11">DNA-binding response regulator</fullName>
    </submittedName>
</protein>
<organism evidence="11">
    <name type="scientific">Paenibacillus ihbetae</name>
    <dbReference type="NCBI Taxonomy" id="1870820"/>
    <lineage>
        <taxon>Bacteria</taxon>
        <taxon>Bacillati</taxon>
        <taxon>Bacillota</taxon>
        <taxon>Bacilli</taxon>
        <taxon>Bacillales</taxon>
        <taxon>Paenibacillaceae</taxon>
        <taxon>Paenibacillus</taxon>
    </lineage>
</organism>
<dbReference type="PROSITE" id="PS50110">
    <property type="entry name" value="RESPONSE_REGULATORY"/>
    <property type="match status" value="1"/>
</dbReference>
<evidence type="ECO:0000256" key="8">
    <source>
        <dbReference type="PROSITE-ProRule" id="PRU01091"/>
    </source>
</evidence>
<dbReference type="PROSITE" id="PS51755">
    <property type="entry name" value="OMPR_PHOB"/>
    <property type="match status" value="1"/>
</dbReference>
<feature type="domain" description="OmpR/PhoB-type" evidence="10">
    <location>
        <begin position="132"/>
        <end position="231"/>
    </location>
</feature>
<dbReference type="CDD" id="cd00383">
    <property type="entry name" value="trans_reg_C"/>
    <property type="match status" value="1"/>
</dbReference>
<dbReference type="InterPro" id="IPR039420">
    <property type="entry name" value="WalR-like"/>
</dbReference>
<reference evidence="11" key="1">
    <citation type="submission" date="2016-08" db="EMBL/GenBank/DDBJ databases">
        <title>Complete Genome Seqeunce of Paenibacillus sp. nov. IHBB 9852 from high altitute lake of Indian trans-Himalayas.</title>
        <authorList>
            <person name="Kiran S."/>
            <person name="Swarnkar M.K."/>
            <person name="Rana A."/>
            <person name="Tewari R."/>
            <person name="Gulati A."/>
        </authorList>
    </citation>
    <scope>NUCLEOTIDE SEQUENCE [LARGE SCALE GENOMIC DNA]</scope>
    <source>
        <strain evidence="11">IHBB 9852</strain>
    </source>
</reference>
<dbReference type="EMBL" id="CP016809">
    <property type="protein sequence ID" value="ANY71438.1"/>
    <property type="molecule type" value="Genomic_DNA"/>
</dbReference>
<evidence type="ECO:0000256" key="7">
    <source>
        <dbReference type="PROSITE-ProRule" id="PRU00169"/>
    </source>
</evidence>
<keyword evidence="6" id="KW-0804">Transcription</keyword>
<evidence type="ECO:0000259" key="10">
    <source>
        <dbReference type="PROSITE" id="PS51755"/>
    </source>
</evidence>
<dbReference type="Pfam" id="PF00072">
    <property type="entry name" value="Response_reg"/>
    <property type="match status" value="1"/>
</dbReference>
<evidence type="ECO:0000256" key="4">
    <source>
        <dbReference type="ARBA" id="ARBA00023015"/>
    </source>
</evidence>
<accession>A0A1B2DUP2</accession>
<keyword evidence="5 8" id="KW-0238">DNA-binding</keyword>
<evidence type="ECO:0000256" key="1">
    <source>
        <dbReference type="ARBA" id="ARBA00004496"/>
    </source>
</evidence>
<feature type="DNA-binding region" description="OmpR/PhoB-type" evidence="8">
    <location>
        <begin position="132"/>
        <end position="231"/>
    </location>
</feature>
<dbReference type="GO" id="GO:0006355">
    <property type="term" value="P:regulation of DNA-templated transcription"/>
    <property type="evidence" value="ECO:0007669"/>
    <property type="project" value="InterPro"/>
</dbReference>
<dbReference type="RefSeq" id="WP_099476534.1">
    <property type="nucleotide sequence ID" value="NZ_CP016809.1"/>
</dbReference>
<keyword evidence="2 7" id="KW-0597">Phosphoprotein</keyword>
<evidence type="ECO:0000256" key="5">
    <source>
        <dbReference type="ARBA" id="ARBA00023125"/>
    </source>
</evidence>
<gene>
    <name evidence="11" type="ORF">BBD41_01945</name>
</gene>
<dbReference type="SMART" id="SM00448">
    <property type="entry name" value="REC"/>
    <property type="match status" value="1"/>
</dbReference>
<dbReference type="SUPFAM" id="SSF52172">
    <property type="entry name" value="CheY-like"/>
    <property type="match status" value="1"/>
</dbReference>
<dbReference type="AlphaFoldDB" id="A0A1B2DUP2"/>
<comment type="subcellular location">
    <subcellularLocation>
        <location evidence="1">Cytoplasm</location>
    </subcellularLocation>
</comment>
<dbReference type="KEGG" id="pib:BBD41_01945"/>